<feature type="domain" description="Phosphoenolpyruvate carboxykinase C-terminal P-loop" evidence="15">
    <location>
        <begin position="282"/>
        <end position="642"/>
    </location>
</feature>
<evidence type="ECO:0000256" key="9">
    <source>
        <dbReference type="ARBA" id="ARBA00023211"/>
    </source>
</evidence>
<evidence type="ECO:0000256" key="7">
    <source>
        <dbReference type="ARBA" id="ARBA00022793"/>
    </source>
</evidence>
<proteinExistence type="evidence at transcript level"/>
<dbReference type="InterPro" id="IPR018091">
    <property type="entry name" value="PEP_carboxykin_GTP_CS"/>
</dbReference>
<dbReference type="GO" id="GO:0071333">
    <property type="term" value="P:cellular response to glucose stimulus"/>
    <property type="evidence" value="ECO:0007669"/>
    <property type="project" value="TreeGrafter"/>
</dbReference>
<dbReference type="GO" id="GO:0042594">
    <property type="term" value="P:response to starvation"/>
    <property type="evidence" value="ECO:0007669"/>
    <property type="project" value="TreeGrafter"/>
</dbReference>
<dbReference type="GO" id="GO:0019543">
    <property type="term" value="P:propionate catabolic process"/>
    <property type="evidence" value="ECO:0007669"/>
    <property type="project" value="TreeGrafter"/>
</dbReference>
<evidence type="ECO:0000256" key="10">
    <source>
        <dbReference type="ARBA" id="ARBA00023239"/>
    </source>
</evidence>
<keyword evidence="8" id="KW-0342">GTP-binding</keyword>
<keyword evidence="17" id="KW-0808">Transferase</keyword>
<comment type="function">
    <text evidence="13">In parasitic nematodes PEPCK carboxylates phosphoenolpyruvate to oxaloacetate thus introducing the products of glycolysis to mitochondrial metabolism.</text>
</comment>
<dbReference type="Pfam" id="PF17297">
    <property type="entry name" value="PEPCK_N"/>
    <property type="match status" value="1"/>
</dbReference>
<dbReference type="FunFam" id="3.40.449.10:FF:000003">
    <property type="entry name" value="Phosphoenolpyruvate carboxykinase, cytosolic [GTP]"/>
    <property type="match status" value="1"/>
</dbReference>
<dbReference type="Pfam" id="PF00821">
    <property type="entry name" value="PEPCK_GTP"/>
    <property type="match status" value="1"/>
</dbReference>
<dbReference type="EC" id="4.1.1.32" evidence="4"/>
<evidence type="ECO:0000256" key="6">
    <source>
        <dbReference type="ARBA" id="ARBA00022741"/>
    </source>
</evidence>
<dbReference type="GO" id="GO:0004613">
    <property type="term" value="F:phosphoenolpyruvate carboxykinase (GTP) activity"/>
    <property type="evidence" value="ECO:0007669"/>
    <property type="project" value="UniProtKB-EC"/>
</dbReference>
<name>F1KZ99_ASCSU</name>
<organism evidence="17">
    <name type="scientific">Ascaris suum</name>
    <name type="common">Pig roundworm</name>
    <name type="synonym">Ascaris lumbricoides</name>
    <dbReference type="NCBI Taxonomy" id="6253"/>
    <lineage>
        <taxon>Eukaryota</taxon>
        <taxon>Metazoa</taxon>
        <taxon>Ecdysozoa</taxon>
        <taxon>Nematoda</taxon>
        <taxon>Chromadorea</taxon>
        <taxon>Rhabditida</taxon>
        <taxon>Spirurina</taxon>
        <taxon>Ascaridomorpha</taxon>
        <taxon>Ascaridoidea</taxon>
        <taxon>Ascarididae</taxon>
        <taxon>Ascaris</taxon>
    </lineage>
</organism>
<dbReference type="GO" id="GO:0005525">
    <property type="term" value="F:GTP binding"/>
    <property type="evidence" value="ECO:0007669"/>
    <property type="project" value="UniProtKB-KW"/>
</dbReference>
<comment type="cofactor">
    <cofactor evidence="1">
        <name>Mn(2+)</name>
        <dbReference type="ChEBI" id="CHEBI:29035"/>
    </cofactor>
</comment>
<dbReference type="SUPFAM" id="SSF68923">
    <property type="entry name" value="PEP carboxykinase N-terminal domain"/>
    <property type="match status" value="1"/>
</dbReference>
<dbReference type="PANTHER" id="PTHR11561">
    <property type="entry name" value="PHOSPHOENOLPYRUVATE CARBOXYKINASE"/>
    <property type="match status" value="1"/>
</dbReference>
<dbReference type="CDD" id="cd00819">
    <property type="entry name" value="PEPCK_GTP"/>
    <property type="match status" value="1"/>
</dbReference>
<evidence type="ECO:0000256" key="13">
    <source>
        <dbReference type="ARBA" id="ARBA00058921"/>
    </source>
</evidence>
<comment type="similarity">
    <text evidence="2">Belongs to the phosphoenolpyruvate carboxykinase [GTP] family.</text>
</comment>
<keyword evidence="10" id="KW-0456">Lyase</keyword>
<comment type="function">
    <text evidence="12">Catalyzes the conversion of oxaloacetate (OAA) to phosphoenolpyruvate (PEP), the rate-limiting step in the metabolic pathway that produces glucose from lactate and other precursors derived from the citric acid cycle.</text>
</comment>
<dbReference type="PANTHER" id="PTHR11561:SF16">
    <property type="entry name" value="PHOSPHOENOLPYRUVATE CARBOXYKINASE (GTP)"/>
    <property type="match status" value="1"/>
</dbReference>
<dbReference type="Gene3D" id="3.40.449.10">
    <property type="entry name" value="Phosphoenolpyruvate Carboxykinase, domain 1"/>
    <property type="match status" value="1"/>
</dbReference>
<reference evidence="17" key="1">
    <citation type="journal article" date="2011" name="Genome Res.">
        <title>Deep small RNA sequencing from the nematode Ascaris reveals conservation, functional diversification, and novel developmental profiles.</title>
        <authorList>
            <person name="Wang J."/>
            <person name="Czech B."/>
            <person name="Crunk A."/>
            <person name="Wallace A."/>
            <person name="Mitreva M."/>
            <person name="Hannon G.J."/>
            <person name="Davis R.E."/>
        </authorList>
    </citation>
    <scope>NUCLEOTIDE SEQUENCE</scope>
</reference>
<dbReference type="AlphaFoldDB" id="F1KZ99"/>
<evidence type="ECO:0000256" key="2">
    <source>
        <dbReference type="ARBA" id="ARBA00005796"/>
    </source>
</evidence>
<comment type="catalytic activity">
    <reaction evidence="11">
        <text>oxaloacetate + GTP = phosphoenolpyruvate + GDP + CO2</text>
        <dbReference type="Rhea" id="RHEA:10388"/>
        <dbReference type="ChEBI" id="CHEBI:16452"/>
        <dbReference type="ChEBI" id="CHEBI:16526"/>
        <dbReference type="ChEBI" id="CHEBI:37565"/>
        <dbReference type="ChEBI" id="CHEBI:58189"/>
        <dbReference type="ChEBI" id="CHEBI:58702"/>
        <dbReference type="EC" id="4.1.1.32"/>
    </reaction>
</comment>
<keyword evidence="7" id="KW-0210">Decarboxylase</keyword>
<dbReference type="HAMAP" id="MF_00452">
    <property type="entry name" value="PEPCK_GTP"/>
    <property type="match status" value="1"/>
</dbReference>
<keyword evidence="6" id="KW-0547">Nucleotide-binding</keyword>
<dbReference type="PROSITE" id="PS00505">
    <property type="entry name" value="PEPCK_GTP"/>
    <property type="match status" value="1"/>
</dbReference>
<evidence type="ECO:0000313" key="17">
    <source>
        <dbReference type="EMBL" id="ADY43203.1"/>
    </source>
</evidence>
<keyword evidence="17" id="KW-0418">Kinase</keyword>
<dbReference type="InterPro" id="IPR008210">
    <property type="entry name" value="PEP_carboxykinase_N"/>
</dbReference>
<dbReference type="InterPro" id="IPR035077">
    <property type="entry name" value="PEP_carboxykinase_GTP_C"/>
</dbReference>
<protein>
    <recommendedName>
        <fullName evidence="14">Phosphoenolpyruvate carboxykinase [GTP]</fullName>
        <ecNumber evidence="4">4.1.1.32</ecNumber>
    </recommendedName>
</protein>
<dbReference type="SUPFAM" id="SSF53795">
    <property type="entry name" value="PEP carboxykinase-like"/>
    <property type="match status" value="1"/>
</dbReference>
<sequence length="646" mass="72227">MAESVHYVSKSLQPLQDNSFYILNEMVLKKVGHVPIFKGDLHTLPVKVQHFIAEKAALMQPRGIFICDGSQQEADEIIHKLIERGMLAPLTAYENNYICRTDPKDVARVESKTWMITPDKYQSVCHTPEGVKPIMGQWMSPETLGRELDARFPGCMAGRIMYVIPFSMGPIGGPLSKIGIELTDSNYVVLSMRIMTRVSPKVWDALGDGEFVRCIHSVGLPRPVKTRVINHWPCNPEKVLIAHRPDEREVWSFGSGYGGNSLLGKKCFALRIACNIARDEGWLAEHMLIMGVTPPNGRERFIAAAFPSACGKTNLAMLEPTLPGWKVRCVGDDIAWMRFGPDGRLYGINPECGFFGVAPGTSMKTNPMAVLTFQKNSIFTNVAETEHGEYFWEGLEDEIKDKKCEITTWLGQKWHIGEPGGPAAHPNSRFAAPAGQCPIIHPDWESPAGVPIEAFIFGGRRPEGVPLVFETLSWLHGIFVGACLKSEATAAAEFKGKTVMHDPMAMRPFMGYNFGKYLQHWINLDKPPHKVPKIYHVNWFRKNADGKFLWPGYGENIRVIDWIIRRLEGEPGIGKETPIGIVPTEGSINLNGLEGVNMSELMSVPRDYWLEDAKEVRHFIDEQIGPDLPAAIRSEMEAQEKRIGSL</sequence>
<keyword evidence="5" id="KW-0479">Metal-binding</keyword>
<evidence type="ECO:0000259" key="15">
    <source>
        <dbReference type="Pfam" id="PF00821"/>
    </source>
</evidence>
<dbReference type="GO" id="GO:0006094">
    <property type="term" value="P:gluconeogenesis"/>
    <property type="evidence" value="ECO:0007669"/>
    <property type="project" value="InterPro"/>
</dbReference>
<evidence type="ECO:0000256" key="1">
    <source>
        <dbReference type="ARBA" id="ARBA00001936"/>
    </source>
</evidence>
<feature type="domain" description="Phosphoenolpyruvate carboxykinase GTP-utilising N-terminal" evidence="16">
    <location>
        <begin position="51"/>
        <end position="278"/>
    </location>
</feature>
<dbReference type="PIRSF" id="PIRSF001348">
    <property type="entry name" value="PEP_carboxykinase_GTP"/>
    <property type="match status" value="1"/>
</dbReference>
<evidence type="ECO:0000259" key="16">
    <source>
        <dbReference type="Pfam" id="PF17297"/>
    </source>
</evidence>
<accession>F1KZ99</accession>
<dbReference type="InterPro" id="IPR035078">
    <property type="entry name" value="PEP_carboxykinase_GTP_N"/>
</dbReference>
<comment type="subunit">
    <text evidence="3">Monomer.</text>
</comment>
<evidence type="ECO:0000256" key="14">
    <source>
        <dbReference type="ARBA" id="ARBA00072283"/>
    </source>
</evidence>
<keyword evidence="9" id="KW-0464">Manganese</keyword>
<evidence type="ECO:0000256" key="4">
    <source>
        <dbReference type="ARBA" id="ARBA00012306"/>
    </source>
</evidence>
<keyword evidence="17" id="KW-0670">Pyruvate</keyword>
<dbReference type="GO" id="GO:0046327">
    <property type="term" value="P:glycerol biosynthetic process from pyruvate"/>
    <property type="evidence" value="ECO:0007669"/>
    <property type="project" value="TreeGrafter"/>
</dbReference>
<dbReference type="GO" id="GO:0016301">
    <property type="term" value="F:kinase activity"/>
    <property type="evidence" value="ECO:0007669"/>
    <property type="project" value="UniProtKB-KW"/>
</dbReference>
<dbReference type="GO" id="GO:0005829">
    <property type="term" value="C:cytosol"/>
    <property type="evidence" value="ECO:0007669"/>
    <property type="project" value="TreeGrafter"/>
</dbReference>
<dbReference type="InterPro" id="IPR013035">
    <property type="entry name" value="PEP_carboxykinase_C"/>
</dbReference>
<dbReference type="InterPro" id="IPR008209">
    <property type="entry name" value="PEP_carboxykinase_GTP"/>
</dbReference>
<evidence type="ECO:0000256" key="3">
    <source>
        <dbReference type="ARBA" id="ARBA00011245"/>
    </source>
</evidence>
<evidence type="ECO:0000256" key="11">
    <source>
        <dbReference type="ARBA" id="ARBA00051400"/>
    </source>
</evidence>
<dbReference type="Gene3D" id="2.170.8.10">
    <property type="entry name" value="Phosphoenolpyruvate Carboxykinase, domain 2"/>
    <property type="match status" value="1"/>
</dbReference>
<evidence type="ECO:0000256" key="12">
    <source>
        <dbReference type="ARBA" id="ARBA00058806"/>
    </source>
</evidence>
<evidence type="ECO:0000256" key="5">
    <source>
        <dbReference type="ARBA" id="ARBA00022723"/>
    </source>
</evidence>
<dbReference type="EMBL" id="JI168449">
    <property type="protein sequence ID" value="ADY43203.1"/>
    <property type="molecule type" value="mRNA"/>
</dbReference>
<dbReference type="GO" id="GO:0030145">
    <property type="term" value="F:manganese ion binding"/>
    <property type="evidence" value="ECO:0007669"/>
    <property type="project" value="TreeGrafter"/>
</dbReference>
<dbReference type="GO" id="GO:0006107">
    <property type="term" value="P:oxaloacetate metabolic process"/>
    <property type="evidence" value="ECO:0007669"/>
    <property type="project" value="TreeGrafter"/>
</dbReference>
<dbReference type="NCBIfam" id="NF003253">
    <property type="entry name" value="PRK04210.1"/>
    <property type="match status" value="1"/>
</dbReference>
<dbReference type="GO" id="GO:0033993">
    <property type="term" value="P:response to lipid"/>
    <property type="evidence" value="ECO:0007669"/>
    <property type="project" value="TreeGrafter"/>
</dbReference>
<dbReference type="FunFam" id="3.90.228.20:FF:000005">
    <property type="entry name" value="Phosphoenolpyruvate carboxykinase [GTP], mitochondrial"/>
    <property type="match status" value="1"/>
</dbReference>
<dbReference type="Gene3D" id="3.90.228.20">
    <property type="match status" value="1"/>
</dbReference>
<evidence type="ECO:0000256" key="8">
    <source>
        <dbReference type="ARBA" id="ARBA00023134"/>
    </source>
</evidence>